<sequence length="469" mass="50829">MSAATCRTLPDTLARFTYARPDAALSNFGIVHFGIGAFHRAHQAWYTDQAMSAAAAQGQDAQGAPGGMDSWAILGVSMRSPDVALQLNPQDGLFTVTECCGTRSTTRLVGSVRHVAIAPREPEAVIAALAAPTCRLATFTVTEKGYCREPDGGLDVELADKGSFYPLLAAAFERRRKAGLEGITLLSCDNLPHNGRQLARLIGEYLARRAPELAAWFEARCRCPSSMVDRIVPAPTEADRAAVRTRLGLEDAAAVVTEPFSQWVIEDDFAQDRPRWEVAGAQFVRDVTPYETAKLRMLNGAHSALAYLGLDRGHTFVHQAIGDPALRPLVATLMRDEAASTITAAPEQDLPAYAGSLLERFDNEALNHRLRQIAMDGSQKIPQRWLETLAIRQARGLPGTALWAALAAWLRHVRGDHGPVDDPFATELAAAWNQAGRFGIVDSLFGEGGILGGIWTPDEVARAYINARL</sequence>
<dbReference type="InterPro" id="IPR013131">
    <property type="entry name" value="Mannitol_DH_N"/>
</dbReference>
<evidence type="ECO:0000313" key="4">
    <source>
        <dbReference type="EMBL" id="MCJ2182884.1"/>
    </source>
</evidence>
<evidence type="ECO:0000259" key="2">
    <source>
        <dbReference type="Pfam" id="PF01232"/>
    </source>
</evidence>
<dbReference type="Pfam" id="PF08125">
    <property type="entry name" value="Mannitol_dh_C"/>
    <property type="match status" value="1"/>
</dbReference>
<dbReference type="InterPro" id="IPR000669">
    <property type="entry name" value="Mannitol_DH"/>
</dbReference>
<dbReference type="Gene3D" id="1.10.1040.10">
    <property type="entry name" value="N-(1-d-carboxylethyl)-l-norvaline Dehydrogenase, domain 2"/>
    <property type="match status" value="1"/>
</dbReference>
<dbReference type="Proteomes" id="UP001162881">
    <property type="component" value="Unassembled WGS sequence"/>
</dbReference>
<proteinExistence type="predicted"/>
<dbReference type="RefSeq" id="WP_244019604.1">
    <property type="nucleotide sequence ID" value="NZ_JALHLF010000028.1"/>
</dbReference>
<organism evidence="4 5">
    <name type="scientific">Novosphingobium organovorum</name>
    <dbReference type="NCBI Taxonomy" id="2930092"/>
    <lineage>
        <taxon>Bacteria</taxon>
        <taxon>Pseudomonadati</taxon>
        <taxon>Pseudomonadota</taxon>
        <taxon>Alphaproteobacteria</taxon>
        <taxon>Sphingomonadales</taxon>
        <taxon>Sphingomonadaceae</taxon>
        <taxon>Novosphingobium</taxon>
    </lineage>
</organism>
<evidence type="ECO:0000313" key="5">
    <source>
        <dbReference type="Proteomes" id="UP001162881"/>
    </source>
</evidence>
<dbReference type="InterPro" id="IPR050988">
    <property type="entry name" value="Mannitol_DH/Oxidoreductase"/>
</dbReference>
<dbReference type="EMBL" id="JALHLF010000028">
    <property type="protein sequence ID" value="MCJ2182884.1"/>
    <property type="molecule type" value="Genomic_DNA"/>
</dbReference>
<keyword evidence="5" id="KW-1185">Reference proteome</keyword>
<keyword evidence="1" id="KW-0560">Oxidoreductase</keyword>
<comment type="caution">
    <text evidence="4">The sequence shown here is derived from an EMBL/GenBank/DDBJ whole genome shotgun (WGS) entry which is preliminary data.</text>
</comment>
<accession>A0ABT0BCU7</accession>
<feature type="domain" description="Mannitol dehydrogenase C-terminal" evidence="3">
    <location>
        <begin position="286"/>
        <end position="429"/>
    </location>
</feature>
<name>A0ABT0BCU7_9SPHN</name>
<dbReference type="PANTHER" id="PTHR43362">
    <property type="entry name" value="MANNITOL DEHYDROGENASE DSF1-RELATED"/>
    <property type="match status" value="1"/>
</dbReference>
<dbReference type="InterPro" id="IPR013118">
    <property type="entry name" value="Mannitol_DH_C"/>
</dbReference>
<dbReference type="SUPFAM" id="SSF48179">
    <property type="entry name" value="6-phosphogluconate dehydrogenase C-terminal domain-like"/>
    <property type="match status" value="1"/>
</dbReference>
<dbReference type="InterPro" id="IPR036291">
    <property type="entry name" value="NAD(P)-bd_dom_sf"/>
</dbReference>
<evidence type="ECO:0000259" key="3">
    <source>
        <dbReference type="Pfam" id="PF08125"/>
    </source>
</evidence>
<protein>
    <submittedName>
        <fullName evidence="4">Mannitol dehydrogenase family protein</fullName>
    </submittedName>
</protein>
<evidence type="ECO:0000256" key="1">
    <source>
        <dbReference type="ARBA" id="ARBA00023002"/>
    </source>
</evidence>
<dbReference type="PANTHER" id="PTHR43362:SF1">
    <property type="entry name" value="MANNITOL DEHYDROGENASE 2-RELATED"/>
    <property type="match status" value="1"/>
</dbReference>
<dbReference type="Gene3D" id="3.40.50.720">
    <property type="entry name" value="NAD(P)-binding Rossmann-like Domain"/>
    <property type="match status" value="1"/>
</dbReference>
<dbReference type="InterPro" id="IPR008927">
    <property type="entry name" value="6-PGluconate_DH-like_C_sf"/>
</dbReference>
<dbReference type="InterPro" id="IPR013328">
    <property type="entry name" value="6PGD_dom2"/>
</dbReference>
<feature type="domain" description="Mannitol dehydrogenase N-terminal" evidence="2">
    <location>
        <begin position="29"/>
        <end position="277"/>
    </location>
</feature>
<dbReference type="PRINTS" id="PR00084">
    <property type="entry name" value="MTLDHDRGNASE"/>
</dbReference>
<dbReference type="Pfam" id="PF01232">
    <property type="entry name" value="Mannitol_dh"/>
    <property type="match status" value="1"/>
</dbReference>
<gene>
    <name evidence="4" type="ORF">MTR62_09295</name>
</gene>
<reference evidence="4" key="1">
    <citation type="submission" date="2022-03" db="EMBL/GenBank/DDBJ databases">
        <title>Identification of a novel bacterium isolated from mangrove sediments.</title>
        <authorList>
            <person name="Pan X."/>
        </authorList>
    </citation>
    <scope>NUCLEOTIDE SEQUENCE</scope>
    <source>
        <strain evidence="4">B1949</strain>
    </source>
</reference>
<dbReference type="SUPFAM" id="SSF51735">
    <property type="entry name" value="NAD(P)-binding Rossmann-fold domains"/>
    <property type="match status" value="1"/>
</dbReference>